<gene>
    <name evidence="1" type="ORF">RPERSI_LOCUS18666</name>
</gene>
<accession>A0ACA9RDP4</accession>
<organism evidence="1 2">
    <name type="scientific">Racocetra persica</name>
    <dbReference type="NCBI Taxonomy" id="160502"/>
    <lineage>
        <taxon>Eukaryota</taxon>
        <taxon>Fungi</taxon>
        <taxon>Fungi incertae sedis</taxon>
        <taxon>Mucoromycota</taxon>
        <taxon>Glomeromycotina</taxon>
        <taxon>Glomeromycetes</taxon>
        <taxon>Diversisporales</taxon>
        <taxon>Gigasporaceae</taxon>
        <taxon>Racocetra</taxon>
    </lineage>
</organism>
<reference evidence="1" key="1">
    <citation type="submission" date="2021-06" db="EMBL/GenBank/DDBJ databases">
        <authorList>
            <person name="Kallberg Y."/>
            <person name="Tangrot J."/>
            <person name="Rosling A."/>
        </authorList>
    </citation>
    <scope>NUCLEOTIDE SEQUENCE</scope>
    <source>
        <strain evidence="1">MA461A</strain>
    </source>
</reference>
<feature type="non-terminal residue" evidence="1">
    <location>
        <position position="1"/>
    </location>
</feature>
<keyword evidence="2" id="KW-1185">Reference proteome</keyword>
<comment type="caution">
    <text evidence="1">The sequence shown here is derived from an EMBL/GenBank/DDBJ whole genome shotgun (WGS) entry which is preliminary data.</text>
</comment>
<evidence type="ECO:0000313" key="1">
    <source>
        <dbReference type="EMBL" id="CAG8788191.1"/>
    </source>
</evidence>
<evidence type="ECO:0000313" key="2">
    <source>
        <dbReference type="Proteomes" id="UP000789920"/>
    </source>
</evidence>
<feature type="non-terminal residue" evidence="1">
    <location>
        <position position="45"/>
    </location>
</feature>
<proteinExistence type="predicted"/>
<dbReference type="Proteomes" id="UP000789920">
    <property type="component" value="Unassembled WGS sequence"/>
</dbReference>
<protein>
    <submittedName>
        <fullName evidence="1">34048_t:CDS:1</fullName>
    </submittedName>
</protein>
<dbReference type="EMBL" id="CAJVQC010049834">
    <property type="protein sequence ID" value="CAG8788191.1"/>
    <property type="molecule type" value="Genomic_DNA"/>
</dbReference>
<sequence>MRTTNSFIKRPPLNEQAATMSELNSPRYRTYSAIIKHYEKLTTEN</sequence>
<name>A0ACA9RDP4_9GLOM</name>